<dbReference type="InterPro" id="IPR052917">
    <property type="entry name" value="Stress-Dev_Protein"/>
</dbReference>
<reference evidence="2 5" key="1">
    <citation type="submission" date="2018-09" db="EMBL/GenBank/DDBJ databases">
        <title>Roseomonas sp. nov., isolated from feces of Tibetan antelopes in the Qinghai-Tibet plateau, China.</title>
        <authorList>
            <person name="Tian Z."/>
        </authorList>
    </citation>
    <scope>NUCLEOTIDE SEQUENCE [LARGE SCALE GENOMIC DNA]</scope>
    <source>
        <strain evidence="3 4">Z23</strain>
        <strain evidence="2 5">Z24</strain>
    </source>
</reference>
<dbReference type="EMBL" id="RAQU01000183">
    <property type="protein sequence ID" value="RKK02113.1"/>
    <property type="molecule type" value="Genomic_DNA"/>
</dbReference>
<evidence type="ECO:0000313" key="2">
    <source>
        <dbReference type="EMBL" id="RKK02113.1"/>
    </source>
</evidence>
<proteinExistence type="predicted"/>
<name>A0A3A9JBP7_9PROT</name>
<organism evidence="2 5">
    <name type="scientific">Teichococcus wenyumeiae</name>
    <dbReference type="NCBI Taxonomy" id="2478470"/>
    <lineage>
        <taxon>Bacteria</taxon>
        <taxon>Pseudomonadati</taxon>
        <taxon>Pseudomonadota</taxon>
        <taxon>Alphaproteobacteria</taxon>
        <taxon>Acetobacterales</taxon>
        <taxon>Roseomonadaceae</taxon>
        <taxon>Roseomonas</taxon>
    </lineage>
</organism>
<dbReference type="PANTHER" id="PTHR34818:SF1">
    <property type="entry name" value="PROTEIN BLI-3"/>
    <property type="match status" value="1"/>
</dbReference>
<evidence type="ECO:0000313" key="5">
    <source>
        <dbReference type="Proteomes" id="UP000278036"/>
    </source>
</evidence>
<dbReference type="Pfam" id="PF16242">
    <property type="entry name" value="Pyrid_ox_like"/>
    <property type="match status" value="1"/>
</dbReference>
<sequence>MTQLSLSDLSEKMRDIDIAMLSTHAEDGSIASRPMSNNGQVEYQGDSYYFAMEDTHTVGEIRRNPKVSLTFQGSQAFSVAVEGMGEIIQDKAAFKAHWTPDIDKWFPQGIDTPGLAMIKVHATRIHYWNGADGGEVKV</sequence>
<dbReference type="SUPFAM" id="SSF50475">
    <property type="entry name" value="FMN-binding split barrel"/>
    <property type="match status" value="1"/>
</dbReference>
<comment type="caution">
    <text evidence="2">The sequence shown here is derived from an EMBL/GenBank/DDBJ whole genome shotgun (WGS) entry which is preliminary data.</text>
</comment>
<protein>
    <submittedName>
        <fullName evidence="2">Pyridoxamine 5'-phosphate oxidase</fullName>
    </submittedName>
</protein>
<dbReference type="PANTHER" id="PTHR34818">
    <property type="entry name" value="PROTEIN BLI-3"/>
    <property type="match status" value="1"/>
</dbReference>
<dbReference type="InParanoid" id="A0A3A9JBP7"/>
<evidence type="ECO:0000259" key="1">
    <source>
        <dbReference type="Pfam" id="PF16242"/>
    </source>
</evidence>
<dbReference type="Gene3D" id="2.30.110.10">
    <property type="entry name" value="Electron Transport, Fmn-binding Protein, Chain A"/>
    <property type="match status" value="1"/>
</dbReference>
<evidence type="ECO:0000313" key="4">
    <source>
        <dbReference type="Proteomes" id="UP000274097"/>
    </source>
</evidence>
<dbReference type="AlphaFoldDB" id="A0A3A9JBP7"/>
<dbReference type="Proteomes" id="UP000278036">
    <property type="component" value="Unassembled WGS sequence"/>
</dbReference>
<feature type="domain" description="General stress protein FMN-binding split barrel" evidence="1">
    <location>
        <begin position="7"/>
        <end position="134"/>
    </location>
</feature>
<gene>
    <name evidence="2" type="ORF">D6Z83_21465</name>
    <name evidence="3" type="ORF">EBE87_02935</name>
</gene>
<dbReference type="InterPro" id="IPR038725">
    <property type="entry name" value="YdaG_split_barrel_FMN-bd"/>
</dbReference>
<dbReference type="InterPro" id="IPR012349">
    <property type="entry name" value="Split_barrel_FMN-bd"/>
</dbReference>
<dbReference type="Proteomes" id="UP000274097">
    <property type="component" value="Unassembled WGS sequence"/>
</dbReference>
<accession>A0A3A9JBP7</accession>
<dbReference type="OrthoDB" id="1432662at2"/>
<dbReference type="RefSeq" id="WP_120640258.1">
    <property type="nucleotide sequence ID" value="NZ_RAQU01000183.1"/>
</dbReference>
<keyword evidence="4" id="KW-1185">Reference proteome</keyword>
<dbReference type="EMBL" id="RFLX01000001">
    <property type="protein sequence ID" value="RMI27335.1"/>
    <property type="molecule type" value="Genomic_DNA"/>
</dbReference>
<evidence type="ECO:0000313" key="3">
    <source>
        <dbReference type="EMBL" id="RMI27335.1"/>
    </source>
</evidence>